<proteinExistence type="predicted"/>
<dbReference type="Proteomes" id="UP000326924">
    <property type="component" value="Unassembled WGS sequence"/>
</dbReference>
<evidence type="ECO:0000313" key="2">
    <source>
        <dbReference type="Proteomes" id="UP000326924"/>
    </source>
</evidence>
<dbReference type="PANTHER" id="PTHR35871">
    <property type="entry name" value="EXPRESSED PROTEIN"/>
    <property type="match status" value="1"/>
</dbReference>
<name>A0A5J5EC11_9PEZI</name>
<evidence type="ECO:0000313" key="1">
    <source>
        <dbReference type="EMBL" id="KAA8892549.1"/>
    </source>
</evidence>
<gene>
    <name evidence="1" type="ORF">FN846DRAFT_750586</name>
</gene>
<dbReference type="OrthoDB" id="3047997at2759"/>
<evidence type="ECO:0008006" key="3">
    <source>
        <dbReference type="Google" id="ProtNLM"/>
    </source>
</evidence>
<feature type="non-terminal residue" evidence="1">
    <location>
        <position position="96"/>
    </location>
</feature>
<feature type="non-terminal residue" evidence="1">
    <location>
        <position position="1"/>
    </location>
</feature>
<organism evidence="1 2">
    <name type="scientific">Sphaerosporella brunnea</name>
    <dbReference type="NCBI Taxonomy" id="1250544"/>
    <lineage>
        <taxon>Eukaryota</taxon>
        <taxon>Fungi</taxon>
        <taxon>Dikarya</taxon>
        <taxon>Ascomycota</taxon>
        <taxon>Pezizomycotina</taxon>
        <taxon>Pezizomycetes</taxon>
        <taxon>Pezizales</taxon>
        <taxon>Pyronemataceae</taxon>
        <taxon>Sphaerosporella</taxon>
    </lineage>
</organism>
<reference evidence="1 2" key="1">
    <citation type="submission" date="2019-09" db="EMBL/GenBank/DDBJ databases">
        <title>Draft genome of the ectomycorrhizal ascomycete Sphaerosporella brunnea.</title>
        <authorList>
            <consortium name="DOE Joint Genome Institute"/>
            <person name="Benucci G.M."/>
            <person name="Marozzi G."/>
            <person name="Antonielli L."/>
            <person name="Sanchez S."/>
            <person name="Marco P."/>
            <person name="Wang X."/>
            <person name="Falini L.B."/>
            <person name="Barry K."/>
            <person name="Haridas S."/>
            <person name="Lipzen A."/>
            <person name="Labutti K."/>
            <person name="Grigoriev I.V."/>
            <person name="Murat C."/>
            <person name="Martin F."/>
            <person name="Albertini E."/>
            <person name="Donnini D."/>
            <person name="Bonito G."/>
        </authorList>
    </citation>
    <scope>NUCLEOTIDE SEQUENCE [LARGE SCALE GENOMIC DNA]</scope>
    <source>
        <strain evidence="1 2">Sb_GMNB300</strain>
    </source>
</reference>
<keyword evidence="2" id="KW-1185">Reference proteome</keyword>
<dbReference type="EMBL" id="VXIS01000786">
    <property type="protein sequence ID" value="KAA8892549.1"/>
    <property type="molecule type" value="Genomic_DNA"/>
</dbReference>
<comment type="caution">
    <text evidence="1">The sequence shown here is derived from an EMBL/GenBank/DDBJ whole genome shotgun (WGS) entry which is preliminary data.</text>
</comment>
<dbReference type="PANTHER" id="PTHR35871:SF1">
    <property type="entry name" value="CXC1-LIKE CYSTEINE CLUSTER ASSOCIATED WITH KDZ TRANSPOSASES DOMAIN-CONTAINING PROTEIN"/>
    <property type="match status" value="1"/>
</dbReference>
<sequence>IKSRTARNWLHRLGYSWKDIKKGVFLDGHERPDVVEARKAFLQELKELEPYLVEFNADGTMKVKIYPADCQVFGKKRRPVIIIVHDESTFHANDGR</sequence>
<dbReference type="AlphaFoldDB" id="A0A5J5EC11"/>
<protein>
    <recommendedName>
        <fullName evidence="3">Winged helix-turn helix domain-containing protein</fullName>
    </recommendedName>
</protein>
<dbReference type="InParanoid" id="A0A5J5EC11"/>
<accession>A0A5J5EC11</accession>